<evidence type="ECO:0000259" key="6">
    <source>
        <dbReference type="PROSITE" id="PS51460"/>
    </source>
</evidence>
<reference evidence="8" key="1">
    <citation type="submission" date="2025-08" db="UniProtKB">
        <authorList>
            <consortium name="RefSeq"/>
        </authorList>
    </citation>
    <scope>IDENTIFICATION</scope>
</reference>
<feature type="compositionally biased region" description="Polar residues" evidence="5">
    <location>
        <begin position="491"/>
        <end position="503"/>
    </location>
</feature>
<dbReference type="InterPro" id="IPR036534">
    <property type="entry name" value="GAR_dom_sf"/>
</dbReference>
<dbReference type="SUPFAM" id="SSF46966">
    <property type="entry name" value="Spectrin repeat"/>
    <property type="match status" value="1"/>
</dbReference>
<evidence type="ECO:0000256" key="5">
    <source>
        <dbReference type="SAM" id="MobiDB-lite"/>
    </source>
</evidence>
<keyword evidence="7" id="KW-1185">Reference proteome</keyword>
<evidence type="ECO:0000256" key="1">
    <source>
        <dbReference type="ARBA" id="ARBA00004245"/>
    </source>
</evidence>
<dbReference type="PROSITE" id="PS51460">
    <property type="entry name" value="GAR"/>
    <property type="match status" value="1"/>
</dbReference>
<evidence type="ECO:0000313" key="7">
    <source>
        <dbReference type="Proteomes" id="UP001652625"/>
    </source>
</evidence>
<organism evidence="7 8">
    <name type="scientific">Hydra vulgaris</name>
    <name type="common">Hydra</name>
    <name type="synonym">Hydra attenuata</name>
    <dbReference type="NCBI Taxonomy" id="6087"/>
    <lineage>
        <taxon>Eukaryota</taxon>
        <taxon>Metazoa</taxon>
        <taxon>Cnidaria</taxon>
        <taxon>Hydrozoa</taxon>
        <taxon>Hydroidolina</taxon>
        <taxon>Anthoathecata</taxon>
        <taxon>Aplanulata</taxon>
        <taxon>Hydridae</taxon>
        <taxon>Hydra</taxon>
    </lineage>
</organism>
<evidence type="ECO:0000256" key="4">
    <source>
        <dbReference type="SAM" id="Coils"/>
    </source>
</evidence>
<sequence>MTTVRRHSFSSWESVRWNIDKNKITVTPLQSSLFKNSSKSRIIKRPIWNSSTKSEKMSNSQNSIDLNVSASILNSTLKSGSNHIDENDDIPGIQIYNLWREVLSKDKMSSDIAWNRCRRLAYDALDLFTQRIEGLENILKGDVSNFKILELDSVLEKKNELDAALFELEDLDIEMKQVSKAFQTVAQCLPPCATRDTIKETMKESRLRYFRLLNNLSHKKEIFRSLDPLLRQYKELYVLIICWLDDAEKRCQFFIGDYNNHDLIMENEEIIENTYAELSSQKDTYENFLEAGESLCDLIFDQPMTDIKETLSSITNRWDLLCSNLEKCLNRLEIAKELALKSKKGDIEKIENQIRCEERRCTCHTPFQIKRFGEGKYKFGNSKIVRLVRIHGSSIVVRVGGGWEFLYEFLLKADPCRAQQLAENSNLSTLDLSGLDLNPIDNKTNSEFTFTVRRFSLNNYSPQHRLHTRPVINGSLDSANSSDNGCDESNDSLSFPNNNNFSTPKPRPKSFVSTSLTVPLRKQSINKKISKSNENLTRRLSLIERQIDFAEKQKKKKEKKL</sequence>
<evidence type="ECO:0000313" key="8">
    <source>
        <dbReference type="RefSeq" id="XP_065668579.1"/>
    </source>
</evidence>
<protein>
    <submittedName>
        <fullName evidence="8">Uncharacterized protein LOC100201523 isoform X3</fullName>
    </submittedName>
</protein>
<keyword evidence="2" id="KW-0963">Cytoplasm</keyword>
<dbReference type="RefSeq" id="XP_065668579.1">
    <property type="nucleotide sequence ID" value="XM_065812507.1"/>
</dbReference>
<dbReference type="PANTHER" id="PTHR46756:SF18">
    <property type="entry name" value="GAS2-LIKE PROTEIN PICKLED EGGS"/>
    <property type="match status" value="1"/>
</dbReference>
<dbReference type="Pfam" id="PF02187">
    <property type="entry name" value="GAS2"/>
    <property type="match status" value="1"/>
</dbReference>
<evidence type="ECO:0000256" key="3">
    <source>
        <dbReference type="ARBA" id="ARBA00023212"/>
    </source>
</evidence>
<dbReference type="InterPro" id="IPR003108">
    <property type="entry name" value="GAR_dom"/>
</dbReference>
<feature type="coiled-coil region" evidence="4">
    <location>
        <begin position="526"/>
        <end position="560"/>
    </location>
</feature>
<dbReference type="SUPFAM" id="SSF143575">
    <property type="entry name" value="GAS2 domain-like"/>
    <property type="match status" value="1"/>
</dbReference>
<dbReference type="Gene3D" id="1.20.58.60">
    <property type="match status" value="1"/>
</dbReference>
<proteinExistence type="predicted"/>
<keyword evidence="3" id="KW-0206">Cytoskeleton</keyword>
<dbReference type="Gene3D" id="3.30.920.20">
    <property type="entry name" value="Gas2-like domain"/>
    <property type="match status" value="1"/>
</dbReference>
<feature type="domain" description="GAR" evidence="6">
    <location>
        <begin position="345"/>
        <end position="417"/>
    </location>
</feature>
<feature type="region of interest" description="Disordered" evidence="5">
    <location>
        <begin position="472"/>
        <end position="514"/>
    </location>
</feature>
<name>A0ABM4D2U3_HYDVU</name>
<dbReference type="Proteomes" id="UP001652625">
    <property type="component" value="Chromosome 12"/>
</dbReference>
<evidence type="ECO:0000256" key="2">
    <source>
        <dbReference type="ARBA" id="ARBA00022490"/>
    </source>
</evidence>
<keyword evidence="4" id="KW-0175">Coiled coil</keyword>
<accession>A0ABM4D2U3</accession>
<dbReference type="SMART" id="SM00243">
    <property type="entry name" value="GAS2"/>
    <property type="match status" value="1"/>
</dbReference>
<dbReference type="PANTHER" id="PTHR46756">
    <property type="entry name" value="TRANSGELIN"/>
    <property type="match status" value="1"/>
</dbReference>
<comment type="subcellular location">
    <subcellularLocation>
        <location evidence="1">Cytoplasm</location>
        <location evidence="1">Cytoskeleton</location>
    </subcellularLocation>
</comment>
<dbReference type="GeneID" id="100201523"/>
<gene>
    <name evidence="8" type="primary">LOC100201523</name>
</gene>
<feature type="compositionally biased region" description="Polar residues" evidence="5">
    <location>
        <begin position="475"/>
        <end position="484"/>
    </location>
</feature>